<evidence type="ECO:0000313" key="3">
    <source>
        <dbReference type="Proteomes" id="UP000034350"/>
    </source>
</evidence>
<keyword evidence="1" id="KW-0175">Coiled coil</keyword>
<protein>
    <submittedName>
        <fullName evidence="2">Uncharacterized protein</fullName>
    </submittedName>
</protein>
<comment type="caution">
    <text evidence="2">The sequence shown here is derived from an EMBL/GenBank/DDBJ whole genome shotgun (WGS) entry which is preliminary data.</text>
</comment>
<dbReference type="EMBL" id="JPQZ01000054">
    <property type="protein sequence ID" value="KKO74641.1"/>
    <property type="molecule type" value="Genomic_DNA"/>
</dbReference>
<accession>A0A0F9WAL2</accession>
<evidence type="ECO:0000256" key="1">
    <source>
        <dbReference type="SAM" id="Coils"/>
    </source>
</evidence>
<organism evidence="2 3">
    <name type="scientific">Vairimorpha ceranae</name>
    <dbReference type="NCBI Taxonomy" id="40302"/>
    <lineage>
        <taxon>Eukaryota</taxon>
        <taxon>Fungi</taxon>
        <taxon>Fungi incertae sedis</taxon>
        <taxon>Microsporidia</taxon>
        <taxon>Nosematidae</taxon>
        <taxon>Vairimorpha</taxon>
    </lineage>
</organism>
<dbReference type="GeneID" id="36320912"/>
<dbReference type="Proteomes" id="UP000034350">
    <property type="component" value="Unassembled WGS sequence"/>
</dbReference>
<feature type="coiled-coil region" evidence="1">
    <location>
        <begin position="345"/>
        <end position="388"/>
    </location>
</feature>
<dbReference type="AlphaFoldDB" id="A0A0F9WAL2"/>
<dbReference type="OrthoDB" id="2196354at2759"/>
<dbReference type="VEuPathDB" id="MicrosporidiaDB:G9O61_00g001390"/>
<feature type="coiled-coil region" evidence="1">
    <location>
        <begin position="230"/>
        <end position="280"/>
    </location>
</feature>
<dbReference type="RefSeq" id="XP_024330383.1">
    <property type="nucleotide sequence ID" value="XM_024475964.1"/>
</dbReference>
<dbReference type="VEuPathDB" id="MicrosporidiaDB:NCER_100886"/>
<proteinExistence type="predicted"/>
<sequence>MPSEKNDNPFDDSNNTILYTKMEDNNPLAEIMGRMNGLSLSAFSPKKDESLHNDSNADLSNLSEMSINEEASKTENNKNGDLVYLQYFAETVQNLKKSFRKLVRNKFVHKELVTQIFEKLQNDDLEGATSLLRKILDKKTLKEINIHQINHFLQVIFPMVLKEINENLEKLSLLKKDIFDFNKSILTFCIENKNQVKSIQDDTKSKIKKFKNDISDIFGLTEEHSIDQFFNELLDKIRRIYNENKNIKQENKHLKESSDIKDLKKEIEDKKNDIKQLQSQNISFSEVITKLDTTNIKLKKECIILSNEYKKLVDSLKSKNTIIEKQKRILEVLQKQVGGKENIVIDDLKRKIERLKHKIENEKSQEKINKLQMELTKYDQRIKDLEAIYKT</sequence>
<reference evidence="2 3" key="1">
    <citation type="journal article" date="2015" name="Environ. Microbiol.">
        <title>Genome analyses suggest the presence of polyploidy and recent human-driven expansions in eight global populations of the honeybee pathogen Nosema ceranae.</title>
        <authorList>
            <person name="Pelin A."/>
            <person name="Selman M."/>
            <person name="Aris-Brosou S."/>
            <person name="Farinelli L."/>
            <person name="Corradi N."/>
        </authorList>
    </citation>
    <scope>NUCLEOTIDE SEQUENCE [LARGE SCALE GENOMIC DNA]</scope>
    <source>
        <strain evidence="2 3">PA08 1199</strain>
    </source>
</reference>
<name>A0A0F9WAL2_9MICR</name>
<keyword evidence="3" id="KW-1185">Reference proteome</keyword>
<evidence type="ECO:0000313" key="2">
    <source>
        <dbReference type="EMBL" id="KKO74641.1"/>
    </source>
</evidence>
<gene>
    <name evidence="2" type="ORF">AAJ76_5400016830</name>
</gene>
<dbReference type="VEuPathDB" id="MicrosporidiaDB:AAJ76_5400016830"/>